<dbReference type="Proteomes" id="UP000193100">
    <property type="component" value="Chromosome"/>
</dbReference>
<dbReference type="Gene3D" id="2.40.160.60">
    <property type="entry name" value="Outer membrane protein transport protein (OMPP1/FadL/TodX)"/>
    <property type="match status" value="1"/>
</dbReference>
<name>A0A1W6K6K8_9GAMM</name>
<dbReference type="SUPFAM" id="SSF56935">
    <property type="entry name" value="Porins"/>
    <property type="match status" value="1"/>
</dbReference>
<feature type="signal peptide" evidence="1">
    <location>
        <begin position="1"/>
        <end position="24"/>
    </location>
</feature>
<proteinExistence type="predicted"/>
<organism evidence="2 3">
    <name type="scientific">Marinobacter salarius</name>
    <dbReference type="NCBI Taxonomy" id="1420917"/>
    <lineage>
        <taxon>Bacteria</taxon>
        <taxon>Pseudomonadati</taxon>
        <taxon>Pseudomonadota</taxon>
        <taxon>Gammaproteobacteria</taxon>
        <taxon>Pseudomonadales</taxon>
        <taxon>Marinobacteraceae</taxon>
        <taxon>Marinobacter</taxon>
    </lineage>
</organism>
<evidence type="ECO:0000313" key="2">
    <source>
        <dbReference type="EMBL" id="ARM83031.1"/>
    </source>
</evidence>
<dbReference type="EMBL" id="CP020931">
    <property type="protein sequence ID" value="ARM83031.1"/>
    <property type="molecule type" value="Genomic_DNA"/>
</dbReference>
<accession>A0A1W6K6K8</accession>
<feature type="chain" id="PRO_5012167599" evidence="1">
    <location>
        <begin position="25"/>
        <end position="419"/>
    </location>
</feature>
<protein>
    <submittedName>
        <fullName evidence="2">F plasmid transfer operon, TraF, protein</fullName>
    </submittedName>
</protein>
<dbReference type="GeneID" id="77254923"/>
<evidence type="ECO:0000313" key="3">
    <source>
        <dbReference type="Proteomes" id="UP000193100"/>
    </source>
</evidence>
<dbReference type="AlphaFoldDB" id="A0A1W6K6K8"/>
<sequence>MTPYRLTKLSLAIGLSIATTSAIASPQAFMSSRSFAMGGTGVAVAHPAAAGATNPAMMAADHHEWSNDFGLMLPSVNARFADEEETVDQIDDIQDTIDRFQELDKTSNPQDARQAAGDLRRQLNDFDRDTVRIDGGLGLALAVPTESFAVGFFTNGNVRATVRGEFDEDDEQFLADLETASIVDLIAADLDRDLESRGRILASAVAEVGLSIATSIELQDSSRLQLGVSPKYVQLRTFQYTETVSGFEDDEFDSDEYQTDKSGFNLDVGAAYAFGSRNQWNAGIAVKNLIPMELDSAASRPDEEKRTLELEPMVTAGIAHKGDFHVLTAEVDLTEKKAFGYEDDTQWVALGAEFDAFRYAQLRFGVRQNLASNDDNDGIEEDTQFTAGIGLSPFGARLDIGGLISDADLGAAIEFGAAF</sequence>
<dbReference type="RefSeq" id="WP_193216602.1">
    <property type="nucleotide sequence ID" value="NZ_CP020931.1"/>
</dbReference>
<evidence type="ECO:0000256" key="1">
    <source>
        <dbReference type="SAM" id="SignalP"/>
    </source>
</evidence>
<dbReference type="Pfam" id="PF13729">
    <property type="entry name" value="TraF_2"/>
    <property type="match status" value="1"/>
</dbReference>
<gene>
    <name evidence="2" type="ORF">MARSALSMR5_00937</name>
</gene>
<reference evidence="2 3" key="1">
    <citation type="submission" date="2017-04" db="EMBL/GenBank/DDBJ databases">
        <title>Genome Sequence of Marinobacter salarius strain SMR5 Isolated from a culture of the Diatom Skeletonema marinoi.</title>
        <authorList>
            <person name="Topel M."/>
            <person name="Pinder M.I.M."/>
            <person name="Johansson O.N."/>
            <person name="Kourtchenko O."/>
            <person name="Godhe A."/>
            <person name="Clarke A.K."/>
        </authorList>
    </citation>
    <scope>NUCLEOTIDE SEQUENCE [LARGE SCALE GENOMIC DNA]</scope>
    <source>
        <strain evidence="2 3">SMR5</strain>
    </source>
</reference>
<dbReference type="STRING" id="1420917.AU15_11705"/>
<keyword evidence="1" id="KW-0732">Signal</keyword>
<dbReference type="InterPro" id="IPR032811">
    <property type="entry name" value="Put_conjugal_transfer"/>
</dbReference>